<evidence type="ECO:0000313" key="1">
    <source>
        <dbReference type="EMBL" id="KAH7924123.1"/>
    </source>
</evidence>
<comment type="caution">
    <text evidence="1">The sequence shown here is derived from an EMBL/GenBank/DDBJ whole genome shotgun (WGS) entry which is preliminary data.</text>
</comment>
<organism evidence="1 2">
    <name type="scientific">Leucogyrophana mollusca</name>
    <dbReference type="NCBI Taxonomy" id="85980"/>
    <lineage>
        <taxon>Eukaryota</taxon>
        <taxon>Fungi</taxon>
        <taxon>Dikarya</taxon>
        <taxon>Basidiomycota</taxon>
        <taxon>Agaricomycotina</taxon>
        <taxon>Agaricomycetes</taxon>
        <taxon>Agaricomycetidae</taxon>
        <taxon>Boletales</taxon>
        <taxon>Boletales incertae sedis</taxon>
        <taxon>Leucogyrophana</taxon>
    </lineage>
</organism>
<reference evidence="1" key="1">
    <citation type="journal article" date="2021" name="New Phytol.">
        <title>Evolutionary innovations through gain and loss of genes in the ectomycorrhizal Boletales.</title>
        <authorList>
            <person name="Wu G."/>
            <person name="Miyauchi S."/>
            <person name="Morin E."/>
            <person name="Kuo A."/>
            <person name="Drula E."/>
            <person name="Varga T."/>
            <person name="Kohler A."/>
            <person name="Feng B."/>
            <person name="Cao Y."/>
            <person name="Lipzen A."/>
            <person name="Daum C."/>
            <person name="Hundley H."/>
            <person name="Pangilinan J."/>
            <person name="Johnson J."/>
            <person name="Barry K."/>
            <person name="LaButti K."/>
            <person name="Ng V."/>
            <person name="Ahrendt S."/>
            <person name="Min B."/>
            <person name="Choi I.G."/>
            <person name="Park H."/>
            <person name="Plett J.M."/>
            <person name="Magnuson J."/>
            <person name="Spatafora J.W."/>
            <person name="Nagy L.G."/>
            <person name="Henrissat B."/>
            <person name="Grigoriev I.V."/>
            <person name="Yang Z.L."/>
            <person name="Xu J."/>
            <person name="Martin F.M."/>
        </authorList>
    </citation>
    <scope>NUCLEOTIDE SEQUENCE</scope>
    <source>
        <strain evidence="1">KUC20120723A-06</strain>
    </source>
</reference>
<keyword evidence="2" id="KW-1185">Reference proteome</keyword>
<name>A0ACB8BFT4_9AGAM</name>
<proteinExistence type="predicted"/>
<accession>A0ACB8BFT4</accession>
<evidence type="ECO:0000313" key="2">
    <source>
        <dbReference type="Proteomes" id="UP000790709"/>
    </source>
</evidence>
<sequence length="162" mass="18877">MMAESVLLNPDRRSLSTTSARPQASGLKPRFLRSRIRRCWQCAGHDVVAWQRADSKRGDCINYWCARSRRCALSCTFRWLQRTRCAQAWCSNVRSTSTRPLPGRWTDRRWRWCKHTFPGPSTHTLRRTSYATNSPESKTVRRGQVYHGVRMLGKQSKTTARC</sequence>
<dbReference type="Proteomes" id="UP000790709">
    <property type="component" value="Unassembled WGS sequence"/>
</dbReference>
<gene>
    <name evidence="1" type="ORF">BV22DRAFT_536517</name>
</gene>
<dbReference type="EMBL" id="MU266433">
    <property type="protein sequence ID" value="KAH7924123.1"/>
    <property type="molecule type" value="Genomic_DNA"/>
</dbReference>
<protein>
    <submittedName>
        <fullName evidence="1">Uncharacterized protein</fullName>
    </submittedName>
</protein>